<evidence type="ECO:0000313" key="1">
    <source>
        <dbReference type="EMBL" id="QJB01887.1"/>
    </source>
</evidence>
<organism evidence="2">
    <name type="scientific">viral metagenome</name>
    <dbReference type="NCBI Taxonomy" id="1070528"/>
    <lineage>
        <taxon>unclassified sequences</taxon>
        <taxon>metagenomes</taxon>
        <taxon>organismal metagenomes</taxon>
    </lineage>
</organism>
<name>A0A6M3X4Z0_9ZZZZ</name>
<sequence>MLVWRGKIIEKLNTECPHGDYLCEFSCHEVPSFRVIVCGQLFVERNGDDVSIPMEFKMDGKVYSPAAELTPVSKPAGNGSG</sequence>
<evidence type="ECO:0000313" key="2">
    <source>
        <dbReference type="EMBL" id="QJH92791.1"/>
    </source>
</evidence>
<gene>
    <name evidence="2" type="ORF">MM171A02357_0002</name>
    <name evidence="1" type="ORF">MM171B01783_0003</name>
</gene>
<dbReference type="EMBL" id="MT143742">
    <property type="protein sequence ID" value="QJB01887.1"/>
    <property type="molecule type" value="Genomic_DNA"/>
</dbReference>
<proteinExistence type="predicted"/>
<reference evidence="2" key="1">
    <citation type="submission" date="2020-03" db="EMBL/GenBank/DDBJ databases">
        <title>The deep terrestrial virosphere.</title>
        <authorList>
            <person name="Holmfeldt K."/>
            <person name="Nilsson E."/>
            <person name="Simone D."/>
            <person name="Lopez-Fernandez M."/>
            <person name="Wu X."/>
            <person name="de Brujin I."/>
            <person name="Lundin D."/>
            <person name="Andersson A."/>
            <person name="Bertilsson S."/>
            <person name="Dopson M."/>
        </authorList>
    </citation>
    <scope>NUCLEOTIDE SEQUENCE</scope>
    <source>
        <strain evidence="2">MM171A02357</strain>
        <strain evidence="1">MM171B01783</strain>
    </source>
</reference>
<dbReference type="AlphaFoldDB" id="A0A6M3X4Z0"/>
<dbReference type="EMBL" id="MT143921">
    <property type="protein sequence ID" value="QJH92791.1"/>
    <property type="molecule type" value="Genomic_DNA"/>
</dbReference>
<accession>A0A6M3X4Z0</accession>
<protein>
    <submittedName>
        <fullName evidence="2">Uncharacterized protein</fullName>
    </submittedName>
</protein>